<dbReference type="KEGG" id="cber:B5D82_14895"/>
<sequence>MGWLIGWFNIATYIRCSIGKLRNRNRDAIQSMVAGNTPTQVTFLTHQTIVIDTLNKKTSN</sequence>
<dbReference type="EMBL" id="CP020465">
    <property type="protein sequence ID" value="ASP48942.1"/>
    <property type="molecule type" value="Genomic_DNA"/>
</dbReference>
<reference evidence="1 2" key="1">
    <citation type="submission" date="2017-08" db="EMBL/GenBank/DDBJ databases">
        <title>Complete genome of Colwellia sp. NB097-1, a psychrophile bacterium ioslated from Bering Sea.</title>
        <authorList>
            <person name="Chen X."/>
        </authorList>
    </citation>
    <scope>NUCLEOTIDE SEQUENCE [LARGE SCALE GENOMIC DNA]</scope>
    <source>
        <strain evidence="1 2">NB097-1</strain>
    </source>
</reference>
<dbReference type="Proteomes" id="UP000202259">
    <property type="component" value="Chromosome"/>
</dbReference>
<evidence type="ECO:0000313" key="1">
    <source>
        <dbReference type="EMBL" id="ASP48942.1"/>
    </source>
</evidence>
<evidence type="ECO:0000313" key="2">
    <source>
        <dbReference type="Proteomes" id="UP000202259"/>
    </source>
</evidence>
<keyword evidence="2" id="KW-1185">Reference proteome</keyword>
<name>A0A222GB74_9GAMM</name>
<gene>
    <name evidence="1" type="ORF">B5D82_14895</name>
</gene>
<organism evidence="1 2">
    <name type="scientific">Cognaticolwellia beringensis</name>
    <dbReference type="NCBI Taxonomy" id="1967665"/>
    <lineage>
        <taxon>Bacteria</taxon>
        <taxon>Pseudomonadati</taxon>
        <taxon>Pseudomonadota</taxon>
        <taxon>Gammaproteobacteria</taxon>
        <taxon>Alteromonadales</taxon>
        <taxon>Colwelliaceae</taxon>
        <taxon>Cognaticolwellia</taxon>
    </lineage>
</organism>
<dbReference type="AlphaFoldDB" id="A0A222GB74"/>
<proteinExistence type="predicted"/>
<protein>
    <submittedName>
        <fullName evidence="1">Uncharacterized protein</fullName>
    </submittedName>
</protein>
<accession>A0A222GB74</accession>